<comment type="similarity">
    <text evidence="7">Belongs to the binding-protein-dependent transport system permease family. OppBC subfamily.</text>
</comment>
<dbReference type="PANTHER" id="PTHR43386">
    <property type="entry name" value="OLIGOPEPTIDE TRANSPORT SYSTEM PERMEASE PROTEIN APPC"/>
    <property type="match status" value="1"/>
</dbReference>
<feature type="transmembrane region" description="Helical" evidence="8">
    <location>
        <begin position="31"/>
        <end position="51"/>
    </location>
</feature>
<dbReference type="NCBIfam" id="NF045474">
    <property type="entry name" value="Opp2C"/>
    <property type="match status" value="1"/>
</dbReference>
<reference evidence="10 11" key="2">
    <citation type="journal article" date="2013" name="Genome Announc.">
        <title>Genome Sequence of Growth-Improving Paenibacillus mucilaginosus Strain KNP414.</title>
        <authorList>
            <person name="Lu J.J."/>
            <person name="Wang J.F."/>
            <person name="Hu X.F."/>
        </authorList>
    </citation>
    <scope>NUCLEOTIDE SEQUENCE [LARGE SCALE GENOMIC DNA]</scope>
    <source>
        <strain evidence="10 11">KNP414</strain>
    </source>
</reference>
<dbReference type="InterPro" id="IPR000515">
    <property type="entry name" value="MetI-like"/>
</dbReference>
<dbReference type="Gene3D" id="1.10.3720.10">
    <property type="entry name" value="MetI-like"/>
    <property type="match status" value="1"/>
</dbReference>
<keyword evidence="5 8" id="KW-1133">Transmembrane helix</keyword>
<evidence type="ECO:0000256" key="5">
    <source>
        <dbReference type="ARBA" id="ARBA00022989"/>
    </source>
</evidence>
<dbReference type="InterPro" id="IPR050366">
    <property type="entry name" value="BP-dependent_transpt_permease"/>
</dbReference>
<dbReference type="InterPro" id="IPR025966">
    <property type="entry name" value="OppC_N"/>
</dbReference>
<dbReference type="InterPro" id="IPR053385">
    <property type="entry name" value="ABC_transport_permease"/>
</dbReference>
<dbReference type="HOGENOM" id="CLU_028518_5_3_9"/>
<dbReference type="GO" id="GO:0005886">
    <property type="term" value="C:plasma membrane"/>
    <property type="evidence" value="ECO:0007669"/>
    <property type="project" value="UniProtKB-SubCell"/>
</dbReference>
<evidence type="ECO:0000256" key="2">
    <source>
        <dbReference type="ARBA" id="ARBA00022448"/>
    </source>
</evidence>
<keyword evidence="2 8" id="KW-0813">Transport</keyword>
<gene>
    <name evidence="10" type="ordered locus">KNP414_05421</name>
</gene>
<dbReference type="AlphaFoldDB" id="F8FI42"/>
<protein>
    <submittedName>
        <fullName evidence="10">Binding-protein-dependent transport systems inner membrane component</fullName>
    </submittedName>
</protein>
<evidence type="ECO:0000256" key="3">
    <source>
        <dbReference type="ARBA" id="ARBA00022475"/>
    </source>
</evidence>
<dbReference type="Pfam" id="PF00528">
    <property type="entry name" value="BPD_transp_1"/>
    <property type="match status" value="1"/>
</dbReference>
<dbReference type="Pfam" id="PF12911">
    <property type="entry name" value="OppC_N"/>
    <property type="match status" value="1"/>
</dbReference>
<dbReference type="Proteomes" id="UP000006620">
    <property type="component" value="Chromosome"/>
</dbReference>
<sequence length="292" mass="31161">MSLVHSPPGLQGAAGPRRSLVLRMLCDPMTVAGLFILALLLGLALLGPLLVPNDPLAVNMAQRLQPPSLEYPLGTDSMGRCLFSRLATGAQTTLGIPVMVLAMVMAIGIPAGLLAGYAGGRIDALLMRTVDGMSVVPDFLLVIAVSGFLGPSLNNLILSIVLINWCGYARLIRGIVLSEREKDYVLAARVAGGRVRTILWRHLLPQVVSPVLVYAALDMGKTILVISSMSYLGLGAQPPSPEWGAMLNDGRSYFQTHPELMIYPGMAILLVVVSFNLIGEGLRDLLDVRSRG</sequence>
<keyword evidence="3" id="KW-1003">Cell membrane</keyword>
<dbReference type="PANTHER" id="PTHR43386:SF1">
    <property type="entry name" value="D,D-DIPEPTIDE TRANSPORT SYSTEM PERMEASE PROTEIN DDPC-RELATED"/>
    <property type="match status" value="1"/>
</dbReference>
<name>F8FI42_PAEMK</name>
<dbReference type="GO" id="GO:0055085">
    <property type="term" value="P:transmembrane transport"/>
    <property type="evidence" value="ECO:0007669"/>
    <property type="project" value="InterPro"/>
</dbReference>
<feature type="transmembrane region" description="Helical" evidence="8">
    <location>
        <begin position="94"/>
        <end position="118"/>
    </location>
</feature>
<dbReference type="RefSeq" id="WP_013919098.1">
    <property type="nucleotide sequence ID" value="NC_015690.1"/>
</dbReference>
<keyword evidence="4 8" id="KW-0812">Transmembrane</keyword>
<dbReference type="PATRIC" id="fig|1036673.3.peg.5027"/>
<accession>F8FI42</accession>
<dbReference type="KEGG" id="pms:KNP414_05421"/>
<evidence type="ECO:0000256" key="7">
    <source>
        <dbReference type="ARBA" id="ARBA00024202"/>
    </source>
</evidence>
<dbReference type="InterPro" id="IPR035906">
    <property type="entry name" value="MetI-like_sf"/>
</dbReference>
<evidence type="ECO:0000313" key="11">
    <source>
        <dbReference type="Proteomes" id="UP000006620"/>
    </source>
</evidence>
<dbReference type="PROSITE" id="PS50928">
    <property type="entry name" value="ABC_TM1"/>
    <property type="match status" value="1"/>
</dbReference>
<keyword evidence="6 8" id="KW-0472">Membrane</keyword>
<reference evidence="11" key="1">
    <citation type="submission" date="2011-06" db="EMBL/GenBank/DDBJ databases">
        <title>Complete genome sequence of Paenibacillus mucilaginosus KNP414.</title>
        <authorList>
            <person name="Wang J."/>
            <person name="Hu S."/>
            <person name="Hu X."/>
            <person name="Zhang B."/>
            <person name="Dong D."/>
            <person name="Zhang S."/>
            <person name="Zhao K."/>
            <person name="Wu D."/>
        </authorList>
    </citation>
    <scope>NUCLEOTIDE SEQUENCE [LARGE SCALE GENOMIC DNA]</scope>
    <source>
        <strain evidence="11">KNP414</strain>
    </source>
</reference>
<evidence type="ECO:0000313" key="10">
    <source>
        <dbReference type="EMBL" id="AEI43945.1"/>
    </source>
</evidence>
<evidence type="ECO:0000256" key="1">
    <source>
        <dbReference type="ARBA" id="ARBA00004651"/>
    </source>
</evidence>
<evidence type="ECO:0000256" key="4">
    <source>
        <dbReference type="ARBA" id="ARBA00022692"/>
    </source>
</evidence>
<feature type="transmembrane region" description="Helical" evidence="8">
    <location>
        <begin position="198"/>
        <end position="217"/>
    </location>
</feature>
<proteinExistence type="inferred from homology"/>
<evidence type="ECO:0000256" key="6">
    <source>
        <dbReference type="ARBA" id="ARBA00023136"/>
    </source>
</evidence>
<feature type="transmembrane region" description="Helical" evidence="8">
    <location>
        <begin position="260"/>
        <end position="279"/>
    </location>
</feature>
<evidence type="ECO:0000259" key="9">
    <source>
        <dbReference type="PROSITE" id="PS50928"/>
    </source>
</evidence>
<evidence type="ECO:0000256" key="8">
    <source>
        <dbReference type="RuleBase" id="RU363032"/>
    </source>
</evidence>
<comment type="subcellular location">
    <subcellularLocation>
        <location evidence="1 8">Cell membrane</location>
        <topology evidence="1 8">Multi-pass membrane protein</topology>
    </subcellularLocation>
</comment>
<organism evidence="10 11">
    <name type="scientific">Paenibacillus mucilaginosus (strain KNP414)</name>
    <dbReference type="NCBI Taxonomy" id="1036673"/>
    <lineage>
        <taxon>Bacteria</taxon>
        <taxon>Bacillati</taxon>
        <taxon>Bacillota</taxon>
        <taxon>Bacilli</taxon>
        <taxon>Bacillales</taxon>
        <taxon>Paenibacillaceae</taxon>
        <taxon>Paenibacillus</taxon>
    </lineage>
</organism>
<feature type="domain" description="ABC transmembrane type-1" evidence="9">
    <location>
        <begin position="90"/>
        <end position="279"/>
    </location>
</feature>
<dbReference type="SUPFAM" id="SSF161098">
    <property type="entry name" value="MetI-like"/>
    <property type="match status" value="1"/>
</dbReference>
<dbReference type="EMBL" id="CP002869">
    <property type="protein sequence ID" value="AEI43945.1"/>
    <property type="molecule type" value="Genomic_DNA"/>
</dbReference>
<dbReference type="CDD" id="cd06261">
    <property type="entry name" value="TM_PBP2"/>
    <property type="match status" value="1"/>
</dbReference>